<evidence type="ECO:0000259" key="4">
    <source>
        <dbReference type="SMART" id="SM00382"/>
    </source>
</evidence>
<evidence type="ECO:0000256" key="1">
    <source>
        <dbReference type="ARBA" id="ARBA00006914"/>
    </source>
</evidence>
<dbReference type="SUPFAM" id="SSF52540">
    <property type="entry name" value="P-loop containing nucleoside triphosphate hydrolases"/>
    <property type="match status" value="1"/>
</dbReference>
<dbReference type="GO" id="GO:0016887">
    <property type="term" value="F:ATP hydrolysis activity"/>
    <property type="evidence" value="ECO:0007669"/>
    <property type="project" value="InterPro"/>
</dbReference>
<dbReference type="Pfam" id="PF00004">
    <property type="entry name" value="AAA"/>
    <property type="match status" value="1"/>
</dbReference>
<dbReference type="InterPro" id="IPR027417">
    <property type="entry name" value="P-loop_NTPase"/>
</dbReference>
<dbReference type="EMBL" id="SLXT01000022">
    <property type="protein sequence ID" value="TCP62445.1"/>
    <property type="molecule type" value="Genomic_DNA"/>
</dbReference>
<reference evidence="5 6" key="1">
    <citation type="submission" date="2019-03" db="EMBL/GenBank/DDBJ databases">
        <title>Genomic Encyclopedia of Type Strains, Phase IV (KMG-IV): sequencing the most valuable type-strain genomes for metagenomic binning, comparative biology and taxonomic classification.</title>
        <authorList>
            <person name="Goeker M."/>
        </authorList>
    </citation>
    <scope>NUCLEOTIDE SEQUENCE [LARGE SCALE GENOMIC DNA]</scope>
    <source>
        <strain evidence="5 6">DSM 11170</strain>
    </source>
</reference>
<dbReference type="CDD" id="cd19481">
    <property type="entry name" value="RecA-like_protease"/>
    <property type="match status" value="1"/>
</dbReference>
<name>A0A4R2RTI1_9FIRM</name>
<comment type="caution">
    <text evidence="5">The sequence shown here is derived from an EMBL/GenBank/DDBJ whole genome shotgun (WGS) entry which is preliminary data.</text>
</comment>
<evidence type="ECO:0000256" key="2">
    <source>
        <dbReference type="ARBA" id="ARBA00022741"/>
    </source>
</evidence>
<keyword evidence="2" id="KW-0547">Nucleotide-binding</keyword>
<protein>
    <submittedName>
        <fullName evidence="5">ATPase family protein associated with various cellular activities (AAA)</fullName>
    </submittedName>
</protein>
<sequence>MQKGLEMMARADLLKKIFRGYMLGDRQMFTEAANDIIDEERKKAHVILANELTRILENGKPLTTGGAFYPLEPLPKDVDRGTELLEVRQPDRYLDDLILLPEQRECLEEVAHEFRGWDILEANGLRPRHKLLFCGPPGCGKTASAEALSSELGIPLLYVRFDAVVSSLLGETSANLRKVFEYAARGSWVLFFDEFDAIGRSRDDESEHGELKRVVNSFLQMLDRFAGRSLVIAATNFEQSLDPALWRRFDEIIRFDKPGIEQIAQLLRKKLASKGRADISLDTFAGRLSGMSHAEIERICFDVLRMTVLQGASSYSLDDLMKVIKKQEGRKQLLKSIVDGEKPHIAKE</sequence>
<dbReference type="Proteomes" id="UP000294813">
    <property type="component" value="Unassembled WGS sequence"/>
</dbReference>
<accession>A0A4R2RTI1</accession>
<keyword evidence="6" id="KW-1185">Reference proteome</keyword>
<gene>
    <name evidence="5" type="ORF">EDD73_12215</name>
</gene>
<dbReference type="InterPro" id="IPR003593">
    <property type="entry name" value="AAA+_ATPase"/>
</dbReference>
<proteinExistence type="inferred from homology"/>
<evidence type="ECO:0000313" key="5">
    <source>
        <dbReference type="EMBL" id="TCP62445.1"/>
    </source>
</evidence>
<dbReference type="AlphaFoldDB" id="A0A4R2RTI1"/>
<feature type="domain" description="AAA+ ATPase" evidence="4">
    <location>
        <begin position="127"/>
        <end position="259"/>
    </location>
</feature>
<keyword evidence="3" id="KW-0067">ATP-binding</keyword>
<dbReference type="PANTHER" id="PTHR23073">
    <property type="entry name" value="26S PROTEASOME REGULATORY SUBUNIT"/>
    <property type="match status" value="1"/>
</dbReference>
<evidence type="ECO:0000256" key="3">
    <source>
        <dbReference type="ARBA" id="ARBA00022840"/>
    </source>
</evidence>
<comment type="similarity">
    <text evidence="1">Belongs to the AAA ATPase family.</text>
</comment>
<dbReference type="SMART" id="SM00382">
    <property type="entry name" value="AAA"/>
    <property type="match status" value="1"/>
</dbReference>
<organism evidence="5 6">
    <name type="scientific">Heliophilum fasciatum</name>
    <dbReference type="NCBI Taxonomy" id="35700"/>
    <lineage>
        <taxon>Bacteria</taxon>
        <taxon>Bacillati</taxon>
        <taxon>Bacillota</taxon>
        <taxon>Clostridia</taxon>
        <taxon>Eubacteriales</taxon>
        <taxon>Heliobacteriaceae</taxon>
        <taxon>Heliophilum</taxon>
    </lineage>
</organism>
<dbReference type="InterPro" id="IPR003959">
    <property type="entry name" value="ATPase_AAA_core"/>
</dbReference>
<evidence type="ECO:0000313" key="6">
    <source>
        <dbReference type="Proteomes" id="UP000294813"/>
    </source>
</evidence>
<dbReference type="InterPro" id="IPR050221">
    <property type="entry name" value="26S_Proteasome_ATPase"/>
</dbReference>
<dbReference type="GO" id="GO:0005524">
    <property type="term" value="F:ATP binding"/>
    <property type="evidence" value="ECO:0007669"/>
    <property type="project" value="UniProtKB-KW"/>
</dbReference>
<dbReference type="Gene3D" id="3.40.50.300">
    <property type="entry name" value="P-loop containing nucleotide triphosphate hydrolases"/>
    <property type="match status" value="1"/>
</dbReference>